<name>A0ABW7H7J2_9BURK</name>
<organism evidence="2 3">
    <name type="scientific">Pelomonas candidula</name>
    <dbReference type="NCBI Taxonomy" id="3299025"/>
    <lineage>
        <taxon>Bacteria</taxon>
        <taxon>Pseudomonadati</taxon>
        <taxon>Pseudomonadota</taxon>
        <taxon>Betaproteobacteria</taxon>
        <taxon>Burkholderiales</taxon>
        <taxon>Sphaerotilaceae</taxon>
        <taxon>Roseateles</taxon>
    </lineage>
</organism>
<proteinExistence type="predicted"/>
<evidence type="ECO:0000256" key="1">
    <source>
        <dbReference type="SAM" id="SignalP"/>
    </source>
</evidence>
<accession>A0ABW7H7J2</accession>
<gene>
    <name evidence="2" type="ORF">ACG04R_04165</name>
</gene>
<dbReference type="RefSeq" id="WP_394406609.1">
    <property type="nucleotide sequence ID" value="NZ_JBIGIC010000002.1"/>
</dbReference>
<comment type="caution">
    <text evidence="2">The sequence shown here is derived from an EMBL/GenBank/DDBJ whole genome shotgun (WGS) entry which is preliminary data.</text>
</comment>
<evidence type="ECO:0000313" key="2">
    <source>
        <dbReference type="EMBL" id="MFG6485854.1"/>
    </source>
</evidence>
<keyword evidence="3" id="KW-1185">Reference proteome</keyword>
<feature type="signal peptide" evidence="1">
    <location>
        <begin position="1"/>
        <end position="18"/>
    </location>
</feature>
<evidence type="ECO:0000313" key="3">
    <source>
        <dbReference type="Proteomes" id="UP001606134"/>
    </source>
</evidence>
<feature type="chain" id="PRO_5045537903" evidence="1">
    <location>
        <begin position="19"/>
        <end position="130"/>
    </location>
</feature>
<keyword evidence="1" id="KW-0732">Signal</keyword>
<reference evidence="2 3" key="1">
    <citation type="submission" date="2024-08" db="EMBL/GenBank/DDBJ databases">
        <authorList>
            <person name="Lu H."/>
        </authorList>
    </citation>
    <scope>NUCLEOTIDE SEQUENCE [LARGE SCALE GENOMIC DNA]</scope>
    <source>
        <strain evidence="2 3">BYS78W</strain>
    </source>
</reference>
<dbReference type="EMBL" id="JBIGIC010000002">
    <property type="protein sequence ID" value="MFG6485854.1"/>
    <property type="molecule type" value="Genomic_DNA"/>
</dbReference>
<dbReference type="Proteomes" id="UP001606134">
    <property type="component" value="Unassembled WGS sequence"/>
</dbReference>
<protein>
    <submittedName>
        <fullName evidence="2">Uncharacterized protein</fullName>
    </submittedName>
</protein>
<sequence>MKIIAGCIGLLVMAQAAAADLHPLLAQLSADLTRARSLPMGTRTDYACPANLDQLNGFKLVEVVAALPKPDFEMKNSAGFFPTSFEAGASASYFLTSPTPAGRRGGGFPEISFIADTSGTVRKITCHYSR</sequence>